<evidence type="ECO:0000259" key="2">
    <source>
        <dbReference type="Pfam" id="PF13349"/>
    </source>
</evidence>
<dbReference type="Gene3D" id="2.160.20.120">
    <property type="match status" value="1"/>
</dbReference>
<name>A0A6N2UNS5_9FIRM</name>
<feature type="domain" description="DUF4097" evidence="2">
    <location>
        <begin position="69"/>
        <end position="227"/>
    </location>
</feature>
<accession>A0A6N2UNS5</accession>
<dbReference type="Pfam" id="PF13349">
    <property type="entry name" value="DUF4097"/>
    <property type="match status" value="1"/>
</dbReference>
<dbReference type="AlphaFoldDB" id="A0A6N2UNS5"/>
<reference evidence="3" key="1">
    <citation type="submission" date="2019-11" db="EMBL/GenBank/DDBJ databases">
        <authorList>
            <person name="Feng L."/>
        </authorList>
    </citation>
    <scope>NUCLEOTIDE SEQUENCE</scope>
    <source>
        <strain evidence="3">CnexileLFYP112</strain>
    </source>
</reference>
<keyword evidence="1" id="KW-1133">Transmembrane helix</keyword>
<dbReference type="InterPro" id="IPR025164">
    <property type="entry name" value="Toastrack_DUF4097"/>
</dbReference>
<protein>
    <recommendedName>
        <fullName evidence="2">DUF4097 domain-containing protein</fullName>
    </recommendedName>
</protein>
<gene>
    <name evidence="3" type="ORF">CNLFYP112_02193</name>
</gene>
<evidence type="ECO:0000313" key="3">
    <source>
        <dbReference type="EMBL" id="VYT19340.1"/>
    </source>
</evidence>
<organism evidence="3">
    <name type="scientific">[Clostridium] nexile</name>
    <dbReference type="NCBI Taxonomy" id="29361"/>
    <lineage>
        <taxon>Bacteria</taxon>
        <taxon>Bacillati</taxon>
        <taxon>Bacillota</taxon>
        <taxon>Clostridia</taxon>
        <taxon>Lachnospirales</taxon>
        <taxon>Lachnospiraceae</taxon>
        <taxon>Tyzzerella</taxon>
    </lineage>
</organism>
<keyword evidence="1" id="KW-0472">Membrane</keyword>
<keyword evidence="1" id="KW-0812">Transmembrane</keyword>
<dbReference type="EMBL" id="CACRTG010000021">
    <property type="protein sequence ID" value="VYT19340.1"/>
    <property type="molecule type" value="Genomic_DNA"/>
</dbReference>
<evidence type="ECO:0000256" key="1">
    <source>
        <dbReference type="SAM" id="Phobius"/>
    </source>
</evidence>
<sequence length="253" mass="27616">MKKGWKRFWITSGAIAGIGVLFLILGFILGVSFSKINFSFLHIFPLSNRMVTVKESEGQTGEEKTFEGVKNLEIDVDHMSVYLKPSQNGKVCVGTEDIDERANLQIYKEGNTLNIETDLENNRINQAGTIILYLPQDVKFYEMDISVGAGSLKSELQSVHAENADVAVAAGAAEIQGIMAQEMYLECGVGSATLVLHGEQEDYNYSLECGMGEVKIADGSYSGIAVEQQIDHGASKNLNIECGMGSVNVKFEK</sequence>
<feature type="transmembrane region" description="Helical" evidence="1">
    <location>
        <begin position="12"/>
        <end position="33"/>
    </location>
</feature>
<proteinExistence type="predicted"/>